<dbReference type="InterPro" id="IPR013907">
    <property type="entry name" value="Sds3"/>
</dbReference>
<dbReference type="PANTHER" id="PTHR21964">
    <property type="entry name" value="BREAST CANCER METASTASIS-SUPPRESSOR 1"/>
    <property type="match status" value="1"/>
</dbReference>
<dbReference type="Proteomes" id="UP000716291">
    <property type="component" value="Unassembled WGS sequence"/>
</dbReference>
<evidence type="ECO:0000256" key="2">
    <source>
        <dbReference type="ARBA" id="ARBA00022491"/>
    </source>
</evidence>
<dbReference type="GO" id="GO:0005654">
    <property type="term" value="C:nucleoplasm"/>
    <property type="evidence" value="ECO:0007669"/>
    <property type="project" value="UniProtKB-ARBA"/>
</dbReference>
<dbReference type="OrthoDB" id="70376at2759"/>
<keyword evidence="2" id="KW-0678">Repressor</keyword>
<feature type="coiled-coil region" evidence="6">
    <location>
        <begin position="148"/>
        <end position="175"/>
    </location>
</feature>
<evidence type="ECO:0000256" key="4">
    <source>
        <dbReference type="ARBA" id="ARBA00023163"/>
    </source>
</evidence>
<dbReference type="Pfam" id="PF08598">
    <property type="entry name" value="Sds3"/>
    <property type="match status" value="1"/>
</dbReference>
<dbReference type="EMBL" id="JAANQT010000804">
    <property type="protein sequence ID" value="KAG1308260.1"/>
    <property type="molecule type" value="Genomic_DNA"/>
</dbReference>
<comment type="subcellular location">
    <subcellularLocation>
        <location evidence="1">Nucleus</location>
    </subcellularLocation>
</comment>
<evidence type="ECO:0000313" key="8">
    <source>
        <dbReference type="EMBL" id="KAG1308260.1"/>
    </source>
</evidence>
<dbReference type="GO" id="GO:0010468">
    <property type="term" value="P:regulation of gene expression"/>
    <property type="evidence" value="ECO:0007669"/>
    <property type="project" value="UniProtKB-ARBA"/>
</dbReference>
<evidence type="ECO:0000256" key="5">
    <source>
        <dbReference type="ARBA" id="ARBA00023242"/>
    </source>
</evidence>
<gene>
    <name evidence="8" type="ORF">G6F64_006176</name>
</gene>
<name>A0A9P6X993_RHIOR</name>
<keyword evidence="6" id="KW-0175">Coiled coil</keyword>
<comment type="caution">
    <text evidence="8">The sequence shown here is derived from an EMBL/GenBank/DDBJ whole genome shotgun (WGS) entry which is preliminary data.</text>
</comment>
<keyword evidence="5" id="KW-0539">Nucleus</keyword>
<proteinExistence type="predicted"/>
<feature type="compositionally biased region" description="Low complexity" evidence="7">
    <location>
        <begin position="12"/>
        <end position="27"/>
    </location>
</feature>
<keyword evidence="3" id="KW-0805">Transcription regulation</keyword>
<evidence type="ECO:0000256" key="3">
    <source>
        <dbReference type="ARBA" id="ARBA00023015"/>
    </source>
</evidence>
<evidence type="ECO:0000256" key="1">
    <source>
        <dbReference type="ARBA" id="ARBA00004123"/>
    </source>
</evidence>
<accession>A0A9P6X993</accession>
<feature type="region of interest" description="Disordered" evidence="7">
    <location>
        <begin position="1"/>
        <end position="46"/>
    </location>
</feature>
<evidence type="ECO:0000313" key="9">
    <source>
        <dbReference type="Proteomes" id="UP000716291"/>
    </source>
</evidence>
<keyword evidence="4" id="KW-0804">Transcription</keyword>
<keyword evidence="9" id="KW-1185">Reference proteome</keyword>
<protein>
    <submittedName>
        <fullName evidence="8">Uncharacterized protein</fullName>
    </submittedName>
</protein>
<evidence type="ECO:0000256" key="7">
    <source>
        <dbReference type="SAM" id="MobiDB-lite"/>
    </source>
</evidence>
<organism evidence="8 9">
    <name type="scientific">Rhizopus oryzae</name>
    <name type="common">Mucormycosis agent</name>
    <name type="synonym">Rhizopus arrhizus var. delemar</name>
    <dbReference type="NCBI Taxonomy" id="64495"/>
    <lineage>
        <taxon>Eukaryota</taxon>
        <taxon>Fungi</taxon>
        <taxon>Fungi incertae sedis</taxon>
        <taxon>Mucoromycota</taxon>
        <taxon>Mucoromycotina</taxon>
        <taxon>Mucoromycetes</taxon>
        <taxon>Mucorales</taxon>
        <taxon>Mucorineae</taxon>
        <taxon>Rhizopodaceae</taxon>
        <taxon>Rhizopus</taxon>
    </lineage>
</organism>
<sequence length="292" mass="34335">MLETNKPFIFGSSSTTSSNSDNNNNSTSPPPTNTTSELPRPMNSFYYKEEKETYLSSYQGQPAKLNSAFSHPLPHALPPPEEYTYKTNSSSSYTQLLPMSHHYSSPSSNLMKHIKEESPIYSLKHNYNTFDESDNWFDTQYEGDLDDSNRKAKKRKEMTLKMEKLNAEFLEKKERLFNEKLLSIDKELKEAHTHITYLDGLKDLENMRRKMIDDGQLFREYQKQVTDHQFELEIYQAEEEYLQLETQEIREKLFSVLEEKRRKLKEDKDNCDLAYGASINHTFFTKKKSHSQ</sequence>
<dbReference type="AlphaFoldDB" id="A0A9P6X993"/>
<evidence type="ECO:0000256" key="6">
    <source>
        <dbReference type="SAM" id="Coils"/>
    </source>
</evidence>
<reference evidence="8" key="1">
    <citation type="journal article" date="2020" name="Microb. Genom.">
        <title>Genetic diversity of clinical and environmental Mucorales isolates obtained from an investigation of mucormycosis cases among solid organ transplant recipients.</title>
        <authorList>
            <person name="Nguyen M.H."/>
            <person name="Kaul D."/>
            <person name="Muto C."/>
            <person name="Cheng S.J."/>
            <person name="Richter R.A."/>
            <person name="Bruno V.M."/>
            <person name="Liu G."/>
            <person name="Beyhan S."/>
            <person name="Sundermann A.J."/>
            <person name="Mounaud S."/>
            <person name="Pasculle A.W."/>
            <person name="Nierman W.C."/>
            <person name="Driscoll E."/>
            <person name="Cumbie R."/>
            <person name="Clancy C.J."/>
            <person name="Dupont C.L."/>
        </authorList>
    </citation>
    <scope>NUCLEOTIDE SEQUENCE</scope>
    <source>
        <strain evidence="8">GL11</strain>
    </source>
</reference>